<protein>
    <recommendedName>
        <fullName evidence="7">Pentatricopeptide repeat-containing protein</fullName>
    </recommendedName>
</protein>
<dbReference type="InterPro" id="IPR002885">
    <property type="entry name" value="PPR_rpt"/>
</dbReference>
<sequence length="690" mass="76953">MSAFVMRSCFKLQSCWPRQAPTMEPANMDMDLKLLCMQGRLIEAVEFISNLDVDAPPLHTDTCALLLETCIRSRASDQAHQIYYYMVTKEMKPSLFLNTRLIDMHAKMGNIDKALDVFHRMKTRDVIVWNALIAGCARHEVPLLALELFSRMKKDGILPDESTFVALLIACGRLGNLEEARQMHGYMIMCGVHQDLPINNTLIDIYGKCESIIDAYGVFVHMSSQNVISWTAMIAAYAKHGYGEEAIALFDDMKSSGIHPDEVTFLMIINACATVGDFGQGVKTHLLLIDSGISLNIVLQNALIDMYSKCGSMENAFQVFSSILNKDHISWTTLIAGYAKQGKLEKALTLCDSMCKAGINPNHVTFMSILNACAALRALDEGKEIHSMICKIGISSNIVMECNLIDMYSKCGCIESARCIFDQMDMRDSVAWNALITGYIQHGHLEMALCLFQQMRLEGVNSDEGTFVNVLNICAGLTTLDKGKQLHVSIDRTPCRSALFVSSALVDMYCKCGDILGARELFDHTLPNKCVVIWTAMITGYAQHGLHMEAFQFIKKMLSEGVKLNDLSFQKVLSACSYAGLVEEACFIFMYMSQVYGIKPHIEHYTCLVDLLGRTCRLEEAGYIINEMNCEETPEVWMALLGACRLNGHVELAESAANCILKFMPYNSSAFLLLRDIYATAELLSYQENG</sequence>
<feature type="repeat" description="PPR" evidence="4">
    <location>
        <begin position="160"/>
        <end position="194"/>
    </location>
</feature>
<proteinExistence type="inferred from homology"/>
<dbReference type="InterPro" id="IPR011990">
    <property type="entry name" value="TPR-like_helical_dom_sf"/>
</dbReference>
<dbReference type="PROSITE" id="PS51375">
    <property type="entry name" value="PPR"/>
    <property type="match status" value="6"/>
</dbReference>
<evidence type="ECO:0000313" key="5">
    <source>
        <dbReference type="EMBL" id="KAH7315354.1"/>
    </source>
</evidence>
<dbReference type="FunFam" id="1.25.40.10:FF:000090">
    <property type="entry name" value="Pentatricopeptide repeat-containing protein, chloroplastic"/>
    <property type="match status" value="1"/>
</dbReference>
<comment type="caution">
    <text evidence="5">The sequence shown here is derived from an EMBL/GenBank/DDBJ whole genome shotgun (WGS) entry which is preliminary data.</text>
</comment>
<feature type="repeat" description="PPR" evidence="4">
    <location>
        <begin position="226"/>
        <end position="260"/>
    </location>
</feature>
<reference evidence="5" key="1">
    <citation type="submission" date="2021-08" db="EMBL/GenBank/DDBJ databases">
        <title>WGS assembly of Ceratopteris richardii.</title>
        <authorList>
            <person name="Marchant D.B."/>
            <person name="Chen G."/>
            <person name="Jenkins J."/>
            <person name="Shu S."/>
            <person name="Leebens-Mack J."/>
            <person name="Grimwood J."/>
            <person name="Schmutz J."/>
            <person name="Soltis P."/>
            <person name="Soltis D."/>
            <person name="Chen Z.-H."/>
        </authorList>
    </citation>
    <scope>NUCLEOTIDE SEQUENCE</scope>
    <source>
        <strain evidence="5">Whitten #5841</strain>
        <tissue evidence="5">Leaf</tissue>
    </source>
</reference>
<evidence type="ECO:0000256" key="3">
    <source>
        <dbReference type="ARBA" id="ARBA00022946"/>
    </source>
</evidence>
<name>A0A8T2SCF7_CERRI</name>
<feature type="repeat" description="PPR" evidence="4">
    <location>
        <begin position="327"/>
        <end position="361"/>
    </location>
</feature>
<feature type="repeat" description="PPR" evidence="4">
    <location>
        <begin position="428"/>
        <end position="462"/>
    </location>
</feature>
<dbReference type="FunFam" id="1.25.40.10:FF:000396">
    <property type="entry name" value="Pentatricopeptide repeat-containing protein At2g36730"/>
    <property type="match status" value="1"/>
</dbReference>
<dbReference type="OrthoDB" id="185373at2759"/>
<dbReference type="FunFam" id="1.25.40.10:FF:000031">
    <property type="entry name" value="Pentatricopeptide repeat-containing protein mitochondrial"/>
    <property type="match status" value="2"/>
</dbReference>
<dbReference type="Pfam" id="PF01535">
    <property type="entry name" value="PPR"/>
    <property type="match status" value="3"/>
</dbReference>
<feature type="repeat" description="PPR" evidence="4">
    <location>
        <begin position="530"/>
        <end position="564"/>
    </location>
</feature>
<dbReference type="PANTHER" id="PTHR24015:SF548">
    <property type="entry name" value="OS08G0340900 PROTEIN"/>
    <property type="match status" value="1"/>
</dbReference>
<feature type="repeat" description="PPR" evidence="4">
    <location>
        <begin position="125"/>
        <end position="159"/>
    </location>
</feature>
<keyword evidence="6" id="KW-1185">Reference proteome</keyword>
<dbReference type="OMA" id="SHINGRG"/>
<evidence type="ECO:0000256" key="4">
    <source>
        <dbReference type="PROSITE-ProRule" id="PRU00708"/>
    </source>
</evidence>
<dbReference type="GO" id="GO:0009451">
    <property type="term" value="P:RNA modification"/>
    <property type="evidence" value="ECO:0007669"/>
    <property type="project" value="InterPro"/>
</dbReference>
<evidence type="ECO:0000256" key="2">
    <source>
        <dbReference type="ARBA" id="ARBA00022737"/>
    </source>
</evidence>
<gene>
    <name evidence="5" type="ORF">KP509_21G046100</name>
</gene>
<dbReference type="Gene3D" id="1.25.40.10">
    <property type="entry name" value="Tetratricopeptide repeat domain"/>
    <property type="match status" value="5"/>
</dbReference>
<organism evidence="5 6">
    <name type="scientific">Ceratopteris richardii</name>
    <name type="common">Triangle waterfern</name>
    <dbReference type="NCBI Taxonomy" id="49495"/>
    <lineage>
        <taxon>Eukaryota</taxon>
        <taxon>Viridiplantae</taxon>
        <taxon>Streptophyta</taxon>
        <taxon>Embryophyta</taxon>
        <taxon>Tracheophyta</taxon>
        <taxon>Polypodiopsida</taxon>
        <taxon>Polypodiidae</taxon>
        <taxon>Polypodiales</taxon>
        <taxon>Pteridineae</taxon>
        <taxon>Pteridaceae</taxon>
        <taxon>Parkerioideae</taxon>
        <taxon>Ceratopteris</taxon>
    </lineage>
</organism>
<evidence type="ECO:0008006" key="7">
    <source>
        <dbReference type="Google" id="ProtNLM"/>
    </source>
</evidence>
<dbReference type="PANTHER" id="PTHR24015">
    <property type="entry name" value="OS07G0578800 PROTEIN-RELATED"/>
    <property type="match status" value="1"/>
</dbReference>
<evidence type="ECO:0000256" key="1">
    <source>
        <dbReference type="ARBA" id="ARBA00006643"/>
    </source>
</evidence>
<dbReference type="GO" id="GO:0003723">
    <property type="term" value="F:RNA binding"/>
    <property type="evidence" value="ECO:0007669"/>
    <property type="project" value="InterPro"/>
</dbReference>
<keyword evidence="3" id="KW-0809">Transit peptide</keyword>
<dbReference type="Proteomes" id="UP000825935">
    <property type="component" value="Chromosome 21"/>
</dbReference>
<dbReference type="InterPro" id="IPR046960">
    <property type="entry name" value="PPR_At4g14850-like_plant"/>
</dbReference>
<accession>A0A8T2SCF7</accession>
<comment type="similarity">
    <text evidence="1">Belongs to the PPR family. PCMP-H subfamily.</text>
</comment>
<dbReference type="AlphaFoldDB" id="A0A8T2SCF7"/>
<dbReference type="EMBL" id="CM035426">
    <property type="protein sequence ID" value="KAH7315354.1"/>
    <property type="molecule type" value="Genomic_DNA"/>
</dbReference>
<evidence type="ECO:0000313" key="6">
    <source>
        <dbReference type="Proteomes" id="UP000825935"/>
    </source>
</evidence>
<dbReference type="FunFam" id="1.25.40.10:FF:000488">
    <property type="entry name" value="Pentatricopeptide repeat-containing protein, mitochondrial"/>
    <property type="match status" value="1"/>
</dbReference>
<keyword evidence="2" id="KW-0677">Repeat</keyword>
<dbReference type="Pfam" id="PF13041">
    <property type="entry name" value="PPR_2"/>
    <property type="match status" value="5"/>
</dbReference>
<dbReference type="NCBIfam" id="TIGR00756">
    <property type="entry name" value="PPR"/>
    <property type="match status" value="6"/>
</dbReference>